<dbReference type="InterPro" id="IPR004368">
    <property type="entry name" value="TIF_IF1"/>
</dbReference>
<organism evidence="7">
    <name type="scientific">candidate division WWE3 bacterium</name>
    <dbReference type="NCBI Taxonomy" id="2053526"/>
    <lineage>
        <taxon>Bacteria</taxon>
        <taxon>Katanobacteria</taxon>
    </lineage>
</organism>
<dbReference type="CDD" id="cd04451">
    <property type="entry name" value="S1_IF1"/>
    <property type="match status" value="1"/>
</dbReference>
<dbReference type="SUPFAM" id="SSF50249">
    <property type="entry name" value="Nucleic acid-binding proteins"/>
    <property type="match status" value="1"/>
</dbReference>
<evidence type="ECO:0000256" key="1">
    <source>
        <dbReference type="ARBA" id="ARBA00010939"/>
    </source>
</evidence>
<dbReference type="PROSITE" id="PS50832">
    <property type="entry name" value="S1_IF1_TYPE"/>
    <property type="match status" value="1"/>
</dbReference>
<dbReference type="PANTHER" id="PTHR33370">
    <property type="entry name" value="TRANSLATION INITIATION FACTOR IF-1, CHLOROPLASTIC"/>
    <property type="match status" value="1"/>
</dbReference>
<dbReference type="Gene3D" id="2.40.50.140">
    <property type="entry name" value="Nucleic acid-binding proteins"/>
    <property type="match status" value="1"/>
</dbReference>
<dbReference type="FunFam" id="2.40.50.140:FF:000002">
    <property type="entry name" value="Translation initiation factor IF-1"/>
    <property type="match status" value="1"/>
</dbReference>
<evidence type="ECO:0000256" key="4">
    <source>
        <dbReference type="HAMAP-Rule" id="MF_00075"/>
    </source>
</evidence>
<name>A0A7V5MH39_UNCKA</name>
<dbReference type="AlphaFoldDB" id="A0A7V5MH39"/>
<evidence type="ECO:0000313" key="7">
    <source>
        <dbReference type="EMBL" id="HHH14191.1"/>
    </source>
</evidence>
<comment type="caution">
    <text evidence="7">The sequence shown here is derived from an EMBL/GenBank/DDBJ whole genome shotgun (WGS) entry which is preliminary data.</text>
</comment>
<feature type="domain" description="S1-like" evidence="6">
    <location>
        <begin position="1"/>
        <end position="77"/>
    </location>
</feature>
<comment type="subcellular location">
    <subcellularLocation>
        <location evidence="4">Cytoplasm</location>
    </subcellularLocation>
</comment>
<accession>A0A7V5MH39</accession>
<gene>
    <name evidence="4" type="primary">infA</name>
    <name evidence="7" type="ORF">ENJ78_00600</name>
</gene>
<dbReference type="PANTHER" id="PTHR33370:SF1">
    <property type="entry name" value="TRANSLATION INITIATION FACTOR IF-1, CHLOROPLASTIC"/>
    <property type="match status" value="1"/>
</dbReference>
<dbReference type="GO" id="GO:0019843">
    <property type="term" value="F:rRNA binding"/>
    <property type="evidence" value="ECO:0007669"/>
    <property type="project" value="UniProtKB-UniRule"/>
</dbReference>
<evidence type="ECO:0000256" key="3">
    <source>
        <dbReference type="ARBA" id="ARBA00022917"/>
    </source>
</evidence>
<keyword evidence="4" id="KW-0963">Cytoplasm</keyword>
<keyword evidence="3 4" id="KW-0648">Protein biosynthesis</keyword>
<protein>
    <recommendedName>
        <fullName evidence="4 5">Translation initiation factor IF-1</fullName>
    </recommendedName>
</protein>
<dbReference type="GO" id="GO:0043022">
    <property type="term" value="F:ribosome binding"/>
    <property type="evidence" value="ECO:0007669"/>
    <property type="project" value="UniProtKB-UniRule"/>
</dbReference>
<dbReference type="InterPro" id="IPR006196">
    <property type="entry name" value="RNA-binding_domain_S1_IF1"/>
</dbReference>
<evidence type="ECO:0000256" key="5">
    <source>
        <dbReference type="NCBIfam" id="TIGR00008"/>
    </source>
</evidence>
<keyword evidence="2 4" id="KW-0396">Initiation factor</keyword>
<keyword evidence="4" id="KW-0694">RNA-binding</keyword>
<reference evidence="7" key="1">
    <citation type="journal article" date="2020" name="mSystems">
        <title>Genome- and Community-Level Interaction Insights into Carbon Utilization and Element Cycling Functions of Hydrothermarchaeota in Hydrothermal Sediment.</title>
        <authorList>
            <person name="Zhou Z."/>
            <person name="Liu Y."/>
            <person name="Xu W."/>
            <person name="Pan J."/>
            <person name="Luo Z.H."/>
            <person name="Li M."/>
        </authorList>
    </citation>
    <scope>NUCLEOTIDE SEQUENCE [LARGE SCALE GENOMIC DNA]</scope>
    <source>
        <strain evidence="7">HyVt-517</strain>
    </source>
</reference>
<dbReference type="HAMAP" id="MF_00075">
    <property type="entry name" value="IF_1"/>
    <property type="match status" value="1"/>
</dbReference>
<dbReference type="InterPro" id="IPR012340">
    <property type="entry name" value="NA-bd_OB-fold"/>
</dbReference>
<dbReference type="GO" id="GO:0005829">
    <property type="term" value="C:cytosol"/>
    <property type="evidence" value="ECO:0007669"/>
    <property type="project" value="TreeGrafter"/>
</dbReference>
<comment type="similarity">
    <text evidence="1 4">Belongs to the IF-1 family.</text>
</comment>
<dbReference type="EMBL" id="DRNS01000044">
    <property type="protein sequence ID" value="HHH14191.1"/>
    <property type="molecule type" value="Genomic_DNA"/>
</dbReference>
<comment type="subunit">
    <text evidence="4">Component of the 30S ribosomal translation pre-initiation complex which assembles on the 30S ribosome in the order IF-2 and IF-3, IF-1 and N-formylmethionyl-tRNA(fMet); mRNA recruitment can occur at any time during PIC assembly.</text>
</comment>
<evidence type="ECO:0000259" key="6">
    <source>
        <dbReference type="PROSITE" id="PS50832"/>
    </source>
</evidence>
<dbReference type="GO" id="GO:0003743">
    <property type="term" value="F:translation initiation factor activity"/>
    <property type="evidence" value="ECO:0007669"/>
    <property type="project" value="UniProtKB-UniRule"/>
</dbReference>
<comment type="function">
    <text evidence="4">One of the essential components for the initiation of protein synthesis. Stabilizes the binding of IF-2 and IF-3 on the 30S subunit to which N-formylmethionyl-tRNA(fMet) subsequently binds. Helps modulate mRNA selection, yielding the 30S pre-initiation complex (PIC). Upon addition of the 50S ribosomal subunit IF-1, IF-2 and IF-3 are released leaving the mature 70S translation initiation complex.</text>
</comment>
<sequence length="78" mass="9112">MENKNTKKDIVVKDGVVLEKLPGATFKIEIEDFDHEVLAHVAGKLRRYYIKLVPGDKVRVEFSKYDLTRGRIVYRYAK</sequence>
<dbReference type="Proteomes" id="UP000886106">
    <property type="component" value="Unassembled WGS sequence"/>
</dbReference>
<dbReference type="NCBIfam" id="TIGR00008">
    <property type="entry name" value="infA"/>
    <property type="match status" value="1"/>
</dbReference>
<evidence type="ECO:0000256" key="2">
    <source>
        <dbReference type="ARBA" id="ARBA00022540"/>
    </source>
</evidence>
<keyword evidence="4" id="KW-0699">rRNA-binding</keyword>
<dbReference type="Pfam" id="PF01176">
    <property type="entry name" value="eIF-1a"/>
    <property type="match status" value="1"/>
</dbReference>
<proteinExistence type="inferred from homology"/>